<proteinExistence type="predicted"/>
<name>A0A9W8MVG3_9AGAR</name>
<reference evidence="2" key="1">
    <citation type="submission" date="2022-07" db="EMBL/GenBank/DDBJ databases">
        <title>Genome Sequence of Agrocybe chaxingu.</title>
        <authorList>
            <person name="Buettner E."/>
        </authorList>
    </citation>
    <scope>NUCLEOTIDE SEQUENCE</scope>
    <source>
        <strain evidence="2">MP-N11</strain>
    </source>
</reference>
<dbReference type="Proteomes" id="UP001148786">
    <property type="component" value="Unassembled WGS sequence"/>
</dbReference>
<feature type="region of interest" description="Disordered" evidence="1">
    <location>
        <begin position="1"/>
        <end position="23"/>
    </location>
</feature>
<organism evidence="2 3">
    <name type="scientific">Agrocybe chaxingu</name>
    <dbReference type="NCBI Taxonomy" id="84603"/>
    <lineage>
        <taxon>Eukaryota</taxon>
        <taxon>Fungi</taxon>
        <taxon>Dikarya</taxon>
        <taxon>Basidiomycota</taxon>
        <taxon>Agaricomycotina</taxon>
        <taxon>Agaricomycetes</taxon>
        <taxon>Agaricomycetidae</taxon>
        <taxon>Agaricales</taxon>
        <taxon>Agaricineae</taxon>
        <taxon>Strophariaceae</taxon>
        <taxon>Agrocybe</taxon>
    </lineage>
</organism>
<accession>A0A9W8MVG3</accession>
<dbReference type="EMBL" id="JANKHO010000886">
    <property type="protein sequence ID" value="KAJ3505413.1"/>
    <property type="molecule type" value="Genomic_DNA"/>
</dbReference>
<dbReference type="AlphaFoldDB" id="A0A9W8MVG3"/>
<gene>
    <name evidence="2" type="ORF">NLJ89_g7430</name>
</gene>
<evidence type="ECO:0000256" key="1">
    <source>
        <dbReference type="SAM" id="MobiDB-lite"/>
    </source>
</evidence>
<comment type="caution">
    <text evidence="2">The sequence shown here is derived from an EMBL/GenBank/DDBJ whole genome shotgun (WGS) entry which is preliminary data.</text>
</comment>
<evidence type="ECO:0000313" key="3">
    <source>
        <dbReference type="Proteomes" id="UP001148786"/>
    </source>
</evidence>
<sequence length="74" mass="8096">MPPPHPDSSTSTSATLSAKSTSNNCIRDSDGRFRCLLRTTKPAFTDTEEDIVRHLKTTEVHNPGKVRCKGVLGK</sequence>
<evidence type="ECO:0000313" key="2">
    <source>
        <dbReference type="EMBL" id="KAJ3505413.1"/>
    </source>
</evidence>
<keyword evidence="3" id="KW-1185">Reference proteome</keyword>
<feature type="compositionally biased region" description="Low complexity" evidence="1">
    <location>
        <begin position="7"/>
        <end position="22"/>
    </location>
</feature>
<protein>
    <submittedName>
        <fullName evidence="2">Uncharacterized protein</fullName>
    </submittedName>
</protein>